<feature type="compositionally biased region" description="Gly residues" evidence="1">
    <location>
        <begin position="20"/>
        <end position="53"/>
    </location>
</feature>
<feature type="compositionally biased region" description="Basic residues" evidence="1">
    <location>
        <begin position="1"/>
        <end position="10"/>
    </location>
</feature>
<name>A0A0E0JAY8_ORYNI</name>
<dbReference type="HOGENOM" id="CLU_1091458_0_0_1"/>
<dbReference type="EnsemblPlants" id="ONIVA12G13870.1">
    <property type="protein sequence ID" value="ONIVA12G13870.1"/>
    <property type="gene ID" value="ONIVA12G13870"/>
</dbReference>
<dbReference type="Proteomes" id="UP000006591">
    <property type="component" value="Chromosome 12"/>
</dbReference>
<proteinExistence type="predicted"/>
<accession>A0A0E0JAY8</accession>
<evidence type="ECO:0000313" key="3">
    <source>
        <dbReference type="Proteomes" id="UP000006591"/>
    </source>
</evidence>
<feature type="compositionally biased region" description="Gly residues" evidence="1">
    <location>
        <begin position="72"/>
        <end position="88"/>
    </location>
</feature>
<keyword evidence="3" id="KW-1185">Reference proteome</keyword>
<reference evidence="2" key="1">
    <citation type="submission" date="2015-04" db="UniProtKB">
        <authorList>
            <consortium name="EnsemblPlants"/>
        </authorList>
    </citation>
    <scope>IDENTIFICATION</scope>
    <source>
        <strain evidence="2">SL10</strain>
    </source>
</reference>
<feature type="compositionally biased region" description="Basic and acidic residues" evidence="1">
    <location>
        <begin position="89"/>
        <end position="107"/>
    </location>
</feature>
<organism evidence="2">
    <name type="scientific">Oryza nivara</name>
    <name type="common">Indian wild rice</name>
    <name type="synonym">Oryza sativa f. spontanea</name>
    <dbReference type="NCBI Taxonomy" id="4536"/>
    <lineage>
        <taxon>Eukaryota</taxon>
        <taxon>Viridiplantae</taxon>
        <taxon>Streptophyta</taxon>
        <taxon>Embryophyta</taxon>
        <taxon>Tracheophyta</taxon>
        <taxon>Spermatophyta</taxon>
        <taxon>Magnoliopsida</taxon>
        <taxon>Liliopsida</taxon>
        <taxon>Poales</taxon>
        <taxon>Poaceae</taxon>
        <taxon>BOP clade</taxon>
        <taxon>Oryzoideae</taxon>
        <taxon>Oryzeae</taxon>
        <taxon>Oryzinae</taxon>
        <taxon>Oryza</taxon>
    </lineage>
</organism>
<dbReference type="AlphaFoldDB" id="A0A0E0JAY8"/>
<dbReference type="Gramene" id="ONIVA12G13870.1">
    <property type="protein sequence ID" value="ONIVA12G13870.1"/>
    <property type="gene ID" value="ONIVA12G13870"/>
</dbReference>
<feature type="compositionally biased region" description="Low complexity" evidence="1">
    <location>
        <begin position="62"/>
        <end position="71"/>
    </location>
</feature>
<evidence type="ECO:0000313" key="2">
    <source>
        <dbReference type="EnsemblPlants" id="ONIVA12G13870.1"/>
    </source>
</evidence>
<reference evidence="2" key="2">
    <citation type="submission" date="2018-04" db="EMBL/GenBank/DDBJ databases">
        <title>OnivRS2 (Oryza nivara Reference Sequence Version 2).</title>
        <authorList>
            <person name="Zhang J."/>
            <person name="Kudrna D."/>
            <person name="Lee S."/>
            <person name="Talag J."/>
            <person name="Rajasekar S."/>
            <person name="Welchert J."/>
            <person name="Hsing Y.-I."/>
            <person name="Wing R.A."/>
        </authorList>
    </citation>
    <scope>NUCLEOTIDE SEQUENCE [LARGE SCALE GENOMIC DNA]</scope>
    <source>
        <strain evidence="2">SL10</strain>
    </source>
</reference>
<feature type="region of interest" description="Disordered" evidence="1">
    <location>
        <begin position="1"/>
        <end position="255"/>
    </location>
</feature>
<evidence type="ECO:0000256" key="1">
    <source>
        <dbReference type="SAM" id="MobiDB-lite"/>
    </source>
</evidence>
<protein>
    <submittedName>
        <fullName evidence="2">Uncharacterized protein</fullName>
    </submittedName>
</protein>
<sequence length="255" mass="26284">MSWPSGKRRPLTPNWEDTGQGWGGWGGSGGLGLMKGVAGDGGGDGGGKDGGGWQRRRRRAEGGPAAAARAEGGNGGGGATGGGGGGGGKGRDEREEGGGGEIRDFPAENHPPPLNPRDIPNPESLLHPPYLTPQIAPNPPPTKNSPHLPRIRAESRLPRRAPPRRSSAWLGHRRRARSCSLSRAAPSLPPPAVPARVHQVEGVVEDGTSGRGRRRRHEAAAARVRGRGGQTGGTARPGTGTVPARPVSARPVRHG</sequence>